<evidence type="ECO:0000256" key="4">
    <source>
        <dbReference type="ARBA" id="ARBA00022824"/>
    </source>
</evidence>
<keyword evidence="3 10" id="KW-0812">Transmembrane</keyword>
<dbReference type="GO" id="GO:0009734">
    <property type="term" value="P:auxin-activated signaling pathway"/>
    <property type="evidence" value="ECO:0007669"/>
    <property type="project" value="UniProtKB-KW"/>
</dbReference>
<comment type="caution">
    <text evidence="11">The sequence shown here is derived from an EMBL/GenBank/DDBJ whole genome shotgun (WGS) entry which is preliminary data.</text>
</comment>
<evidence type="ECO:0000256" key="8">
    <source>
        <dbReference type="ARBA" id="ARBA00025100"/>
    </source>
</evidence>
<gene>
    <name evidence="11" type="ORF">Dsin_026593</name>
</gene>
<dbReference type="Proteomes" id="UP001281410">
    <property type="component" value="Unassembled WGS sequence"/>
</dbReference>
<dbReference type="InterPro" id="IPR045033">
    <property type="entry name" value="PILS1/3/4/5/7"/>
</dbReference>
<comment type="similarity">
    <text evidence="9">Belongs to the auxin efflux carrier (TC 2.A.69.2) family.</text>
</comment>
<sequence length="288" mass="31210">MEFLDLFFTALMPVLKVLLVTAVGLFLATERVNLFGANARQHLNGLVFYVLFPALIGASLADTITLENLVTLWFMLLNILLTFVIGSALAWILVKVTGTPQHLQGLLISCSSAGNLGNMLLIILPAICEENKSTFGDSSTCSTHGEAYASLSLAIQAIYVWSYVCFIMRTSAEKGIKEINTSDSTSIINTSYGTSQIFSEISTEALLPSNDHPSSEDHSDQVELPPTRFEGKMKLGSVQHLLELFSEKINLKMVFAPSTIAAIVGFVIGIISPIRKVMIGDSATLCVI</sequence>
<feature type="transmembrane region" description="Helical" evidence="10">
    <location>
        <begin position="147"/>
        <end position="168"/>
    </location>
</feature>
<keyword evidence="12" id="KW-1185">Reference proteome</keyword>
<dbReference type="AlphaFoldDB" id="A0AAD9ZZI9"/>
<dbReference type="PANTHER" id="PTHR31651">
    <property type="match status" value="1"/>
</dbReference>
<feature type="transmembrane region" description="Helical" evidence="10">
    <location>
        <begin position="72"/>
        <end position="94"/>
    </location>
</feature>
<keyword evidence="6 10" id="KW-0472">Membrane</keyword>
<dbReference type="InterPro" id="IPR004776">
    <property type="entry name" value="Mem_transp_PIN-like"/>
</dbReference>
<evidence type="ECO:0000256" key="9">
    <source>
        <dbReference type="ARBA" id="ARBA00025752"/>
    </source>
</evidence>
<name>A0AAD9ZZI9_9ROSI</name>
<evidence type="ECO:0008006" key="13">
    <source>
        <dbReference type="Google" id="ProtNLM"/>
    </source>
</evidence>
<accession>A0AAD9ZZI9</accession>
<feature type="transmembrane region" description="Helical" evidence="10">
    <location>
        <begin position="106"/>
        <end position="127"/>
    </location>
</feature>
<evidence type="ECO:0000256" key="2">
    <source>
        <dbReference type="ARBA" id="ARBA00022448"/>
    </source>
</evidence>
<feature type="transmembrane region" description="Helical" evidence="10">
    <location>
        <begin position="254"/>
        <end position="274"/>
    </location>
</feature>
<keyword evidence="4" id="KW-0256">Endoplasmic reticulum</keyword>
<keyword evidence="5 10" id="KW-1133">Transmembrane helix</keyword>
<evidence type="ECO:0000256" key="7">
    <source>
        <dbReference type="ARBA" id="ARBA00023294"/>
    </source>
</evidence>
<evidence type="ECO:0000313" key="11">
    <source>
        <dbReference type="EMBL" id="KAK3195283.1"/>
    </source>
</evidence>
<feature type="transmembrane region" description="Helical" evidence="10">
    <location>
        <begin position="6"/>
        <end position="26"/>
    </location>
</feature>
<protein>
    <recommendedName>
        <fullName evidence="13">PIN-like protein</fullName>
    </recommendedName>
</protein>
<reference evidence="11" key="1">
    <citation type="journal article" date="2023" name="Plant J.">
        <title>Genome sequences and population genomics provide insights into the demographic history, inbreeding, and mutation load of two 'living fossil' tree species of Dipteronia.</title>
        <authorList>
            <person name="Feng Y."/>
            <person name="Comes H.P."/>
            <person name="Chen J."/>
            <person name="Zhu S."/>
            <person name="Lu R."/>
            <person name="Zhang X."/>
            <person name="Li P."/>
            <person name="Qiu J."/>
            <person name="Olsen K.M."/>
            <person name="Qiu Y."/>
        </authorList>
    </citation>
    <scope>NUCLEOTIDE SEQUENCE</scope>
    <source>
        <strain evidence="11">NBL</strain>
    </source>
</reference>
<dbReference type="Pfam" id="PF03547">
    <property type="entry name" value="Mem_trans"/>
    <property type="match status" value="1"/>
</dbReference>
<comment type="subcellular location">
    <subcellularLocation>
        <location evidence="1">Endoplasmic reticulum membrane</location>
        <topology evidence="1">Multi-pass membrane protein</topology>
    </subcellularLocation>
</comment>
<evidence type="ECO:0000256" key="5">
    <source>
        <dbReference type="ARBA" id="ARBA00022989"/>
    </source>
</evidence>
<organism evidence="11 12">
    <name type="scientific">Dipteronia sinensis</name>
    <dbReference type="NCBI Taxonomy" id="43782"/>
    <lineage>
        <taxon>Eukaryota</taxon>
        <taxon>Viridiplantae</taxon>
        <taxon>Streptophyta</taxon>
        <taxon>Embryophyta</taxon>
        <taxon>Tracheophyta</taxon>
        <taxon>Spermatophyta</taxon>
        <taxon>Magnoliopsida</taxon>
        <taxon>eudicotyledons</taxon>
        <taxon>Gunneridae</taxon>
        <taxon>Pentapetalae</taxon>
        <taxon>rosids</taxon>
        <taxon>malvids</taxon>
        <taxon>Sapindales</taxon>
        <taxon>Sapindaceae</taxon>
        <taxon>Hippocastanoideae</taxon>
        <taxon>Acereae</taxon>
        <taxon>Dipteronia</taxon>
    </lineage>
</organism>
<evidence type="ECO:0000256" key="1">
    <source>
        <dbReference type="ARBA" id="ARBA00004477"/>
    </source>
</evidence>
<proteinExistence type="inferred from homology"/>
<evidence type="ECO:0000256" key="3">
    <source>
        <dbReference type="ARBA" id="ARBA00022692"/>
    </source>
</evidence>
<evidence type="ECO:0000256" key="6">
    <source>
        <dbReference type="ARBA" id="ARBA00023136"/>
    </source>
</evidence>
<dbReference type="EMBL" id="JANJYJ010000008">
    <property type="protein sequence ID" value="KAK3195283.1"/>
    <property type="molecule type" value="Genomic_DNA"/>
</dbReference>
<evidence type="ECO:0000256" key="10">
    <source>
        <dbReference type="SAM" id="Phobius"/>
    </source>
</evidence>
<dbReference type="GO" id="GO:0080162">
    <property type="term" value="P:endoplasmic reticulum to cytosol auxin transport"/>
    <property type="evidence" value="ECO:0007669"/>
    <property type="project" value="InterPro"/>
</dbReference>
<dbReference type="GO" id="GO:0005789">
    <property type="term" value="C:endoplasmic reticulum membrane"/>
    <property type="evidence" value="ECO:0007669"/>
    <property type="project" value="UniProtKB-SubCell"/>
</dbReference>
<feature type="transmembrane region" description="Helical" evidence="10">
    <location>
        <begin position="46"/>
        <end position="66"/>
    </location>
</feature>
<evidence type="ECO:0000313" key="12">
    <source>
        <dbReference type="Proteomes" id="UP001281410"/>
    </source>
</evidence>
<dbReference type="PANTHER" id="PTHR31651:SF43">
    <property type="entry name" value="SYMPORTER, PUTATIVE-RELATED"/>
    <property type="match status" value="1"/>
</dbReference>
<comment type="function">
    <text evidence="8">Involved in cellular auxin homeostasis by regulating auxin metabolism. Regulates intracellular auxin accumulation at the endoplasmic reticulum and thus auxin availability for nuclear auxin signaling.</text>
</comment>
<keyword evidence="2" id="KW-0813">Transport</keyword>
<keyword evidence="7" id="KW-0927">Auxin signaling pathway</keyword>